<evidence type="ECO:0000256" key="9">
    <source>
        <dbReference type="SAM" id="SignalP"/>
    </source>
</evidence>
<dbReference type="InterPro" id="IPR036852">
    <property type="entry name" value="Peptidase_S8/S53_dom_sf"/>
</dbReference>
<evidence type="ECO:0000256" key="8">
    <source>
        <dbReference type="RuleBase" id="RU003355"/>
    </source>
</evidence>
<dbReference type="GO" id="GO:0006508">
    <property type="term" value="P:proteolysis"/>
    <property type="evidence" value="ECO:0007669"/>
    <property type="project" value="UniProtKB-KW"/>
</dbReference>
<feature type="domain" description="PA" evidence="11">
    <location>
        <begin position="359"/>
        <end position="431"/>
    </location>
</feature>
<dbReference type="PROSITE" id="PS00136">
    <property type="entry name" value="SUBTILASE_ASP"/>
    <property type="match status" value="1"/>
</dbReference>
<dbReference type="AlphaFoldDB" id="A0A4P9ZNY4"/>
<dbReference type="Pfam" id="PF02225">
    <property type="entry name" value="PA"/>
    <property type="match status" value="1"/>
</dbReference>
<evidence type="ECO:0000313" key="13">
    <source>
        <dbReference type="Proteomes" id="UP000268162"/>
    </source>
</evidence>
<dbReference type="Pfam" id="PF00082">
    <property type="entry name" value="Peptidase_S8"/>
    <property type="match status" value="1"/>
</dbReference>
<evidence type="ECO:0000313" key="12">
    <source>
        <dbReference type="EMBL" id="RKP35156.1"/>
    </source>
</evidence>
<dbReference type="SUPFAM" id="SSF52025">
    <property type="entry name" value="PA domain"/>
    <property type="match status" value="1"/>
</dbReference>
<comment type="caution">
    <text evidence="7">Lacks conserved residue(s) required for the propagation of feature annotation.</text>
</comment>
<evidence type="ECO:0000259" key="11">
    <source>
        <dbReference type="Pfam" id="PF02225"/>
    </source>
</evidence>
<feature type="chain" id="PRO_5020400330" evidence="9">
    <location>
        <begin position="25"/>
        <end position="836"/>
    </location>
</feature>
<keyword evidence="5 8" id="KW-0378">Hydrolase</keyword>
<dbReference type="PANTHER" id="PTHR43399">
    <property type="entry name" value="SUBTILISIN-RELATED"/>
    <property type="match status" value="1"/>
</dbReference>
<dbReference type="InterPro" id="IPR000209">
    <property type="entry name" value="Peptidase_S8/S53_dom"/>
</dbReference>
<sequence length="836" mass="89913">MVHVTSMWWVLASALLNNLPFSVGQVGPGASANSHITPDTVPHQYIVKFPGSPGTPEGAAGAQAFRNQMAAIGVPFNIVMNYTILMNGVSITVYDAYSEVVSSLSGVSSVWQLSASSIDQSTFAAASVLPRQPPKPMLAHNYTGVNKVHTQLGRTGANVKIGILDAGVDYTHPAFGNCYKTPGCRIQYGWDFISDTGTSNIGYPDDNPIEGVVPGATLGIYRVLNCRLLTYENYVIKAMEQAVMDEMDSISMSLGFPGKWSESAISSAAANIVSRGILLVAAAGNRGAEGMWAIDGPSISPHCLSVGSADFPFYYSQYMNVTSNESVAIRRTMNPIHVATPLLTNVQIVRGFVAGSNTDDFGCAPLPDYTGKALLIQSGLCSLDVKSQFAQASGAVQMVVYQNNDDTLYRPDHSSVTFLFPVVSILHTDAQYLKSKIATTTVRISSKSDNMIFDALTPRAPSSFSSWGPGPDSELKPDLLGPGASIYAPFPGHAGYYGHMTGTSMSTPYIAGIAALAMENGKSNANNGTKSSLINTARPQMHPTVLRPYSVAQQGGGIVHGFGATSAQVIFNVTAVNGTFPDTDWRNFDVFFGVTHIGTSPLDVNITSTNTISSSGFDANKYLVVPPRSNAKIPSTWLSNQSLKVNVGQVGDFDINLDHSSHVRDDLFLYSAYLTLFPAAGAAMGFNYTIPIMGFSYKSTQVPVLPPLASGLPCLFQSVQKLCLNSLHTFTPAIRPGVVFRLQHPARRIRVTLAKATTPAVDYGTIDENLFLNSRNYFYAGSLNYTYGWGGGVFISPTEIILAPEDDYVLRIHVYTYDIDLPPVSWTSIPLRWRIS</sequence>
<evidence type="ECO:0000256" key="4">
    <source>
        <dbReference type="ARBA" id="ARBA00022729"/>
    </source>
</evidence>
<dbReference type="EMBL" id="ML002946">
    <property type="protein sequence ID" value="RKP35156.1"/>
    <property type="molecule type" value="Genomic_DNA"/>
</dbReference>
<evidence type="ECO:0000256" key="3">
    <source>
        <dbReference type="ARBA" id="ARBA00022670"/>
    </source>
</evidence>
<keyword evidence="13" id="KW-1185">Reference proteome</keyword>
<feature type="domain" description="Peptidase S8/S53" evidence="10">
    <location>
        <begin position="156"/>
        <end position="545"/>
    </location>
</feature>
<dbReference type="GO" id="GO:0004252">
    <property type="term" value="F:serine-type endopeptidase activity"/>
    <property type="evidence" value="ECO:0007669"/>
    <property type="project" value="InterPro"/>
</dbReference>
<dbReference type="PROSITE" id="PS51892">
    <property type="entry name" value="SUBTILASE"/>
    <property type="match status" value="1"/>
</dbReference>
<proteinExistence type="inferred from homology"/>
<dbReference type="STRING" id="215637.A0A4P9ZNY4"/>
<evidence type="ECO:0000256" key="1">
    <source>
        <dbReference type="ARBA" id="ARBA00011073"/>
    </source>
</evidence>
<dbReference type="PRINTS" id="PR00723">
    <property type="entry name" value="SUBTILISIN"/>
</dbReference>
<name>A0A4P9ZNY4_9FUNG</name>
<dbReference type="InterPro" id="IPR023828">
    <property type="entry name" value="Peptidase_S8_Ser-AS"/>
</dbReference>
<dbReference type="InterPro" id="IPR051048">
    <property type="entry name" value="Peptidase_S8/S53_subtilisin"/>
</dbReference>
<dbReference type="PROSITE" id="PS00138">
    <property type="entry name" value="SUBTILASE_SER"/>
    <property type="match status" value="1"/>
</dbReference>
<dbReference type="InterPro" id="IPR003137">
    <property type="entry name" value="PA_domain"/>
</dbReference>
<reference evidence="13" key="1">
    <citation type="journal article" date="2018" name="Nat. Microbiol.">
        <title>Leveraging single-cell genomics to expand the fungal tree of life.</title>
        <authorList>
            <person name="Ahrendt S.R."/>
            <person name="Quandt C.A."/>
            <person name="Ciobanu D."/>
            <person name="Clum A."/>
            <person name="Salamov A."/>
            <person name="Andreopoulos B."/>
            <person name="Cheng J.F."/>
            <person name="Woyke T."/>
            <person name="Pelin A."/>
            <person name="Henrissat B."/>
            <person name="Reynolds N.K."/>
            <person name="Benny G.L."/>
            <person name="Smith M.E."/>
            <person name="James T.Y."/>
            <person name="Grigoriev I.V."/>
        </authorList>
    </citation>
    <scope>NUCLEOTIDE SEQUENCE [LARGE SCALE GENOMIC DNA]</scope>
    <source>
        <strain evidence="13">RSA 468</strain>
    </source>
</reference>
<organism evidence="12 13">
    <name type="scientific">Dimargaris cristalligena</name>
    <dbReference type="NCBI Taxonomy" id="215637"/>
    <lineage>
        <taxon>Eukaryota</taxon>
        <taxon>Fungi</taxon>
        <taxon>Fungi incertae sedis</taxon>
        <taxon>Zoopagomycota</taxon>
        <taxon>Kickxellomycotina</taxon>
        <taxon>Dimargaritomycetes</taxon>
        <taxon>Dimargaritales</taxon>
        <taxon>Dimargaritaceae</taxon>
        <taxon>Dimargaris</taxon>
    </lineage>
</organism>
<protein>
    <submittedName>
        <fullName evidence="12">Peptidase S8/S53 domain-containing protein</fullName>
    </submittedName>
</protein>
<keyword evidence="6 8" id="KW-0720">Serine protease</keyword>
<feature type="signal peptide" evidence="9">
    <location>
        <begin position="1"/>
        <end position="24"/>
    </location>
</feature>
<gene>
    <name evidence="12" type="ORF">BJ085DRAFT_30876</name>
</gene>
<keyword evidence="3 8" id="KW-0645">Protease</keyword>
<dbReference type="InterPro" id="IPR023827">
    <property type="entry name" value="Peptidase_S8_Asp-AS"/>
</dbReference>
<dbReference type="SUPFAM" id="SSF52743">
    <property type="entry name" value="Subtilisin-like"/>
    <property type="match status" value="1"/>
</dbReference>
<dbReference type="Proteomes" id="UP000268162">
    <property type="component" value="Unassembled WGS sequence"/>
</dbReference>
<keyword evidence="2" id="KW-0964">Secreted</keyword>
<dbReference type="Gene3D" id="3.40.50.200">
    <property type="entry name" value="Peptidase S8/S53 domain"/>
    <property type="match status" value="1"/>
</dbReference>
<evidence type="ECO:0000256" key="6">
    <source>
        <dbReference type="ARBA" id="ARBA00022825"/>
    </source>
</evidence>
<evidence type="ECO:0000256" key="2">
    <source>
        <dbReference type="ARBA" id="ARBA00022525"/>
    </source>
</evidence>
<evidence type="ECO:0000259" key="10">
    <source>
        <dbReference type="Pfam" id="PF00082"/>
    </source>
</evidence>
<dbReference type="InterPro" id="IPR015500">
    <property type="entry name" value="Peptidase_S8_subtilisin-rel"/>
</dbReference>
<evidence type="ECO:0000256" key="7">
    <source>
        <dbReference type="PROSITE-ProRule" id="PRU01240"/>
    </source>
</evidence>
<comment type="similarity">
    <text evidence="1 7 8">Belongs to the peptidase S8 family.</text>
</comment>
<dbReference type="PANTHER" id="PTHR43399:SF4">
    <property type="entry name" value="CELL WALL-ASSOCIATED PROTEASE"/>
    <property type="match status" value="1"/>
</dbReference>
<dbReference type="Gene3D" id="3.50.30.30">
    <property type="match status" value="1"/>
</dbReference>
<dbReference type="InterPro" id="IPR046450">
    <property type="entry name" value="PA_dom_sf"/>
</dbReference>
<evidence type="ECO:0000256" key="5">
    <source>
        <dbReference type="ARBA" id="ARBA00022801"/>
    </source>
</evidence>
<keyword evidence="4 9" id="KW-0732">Signal</keyword>
<accession>A0A4P9ZNY4</accession>